<evidence type="ECO:0000313" key="4">
    <source>
        <dbReference type="Proteomes" id="UP000195402"/>
    </source>
</evidence>
<dbReference type="GO" id="GO:0009773">
    <property type="term" value="P:photosynthetic electron transport in photosystem I"/>
    <property type="evidence" value="ECO:0007669"/>
    <property type="project" value="InterPro"/>
</dbReference>
<evidence type="ECO:0000256" key="1">
    <source>
        <dbReference type="SAM" id="MobiDB-lite"/>
    </source>
</evidence>
<evidence type="ECO:0000256" key="2">
    <source>
        <dbReference type="SAM" id="Phobius"/>
    </source>
</evidence>
<dbReference type="PANTHER" id="PTHR36340">
    <property type="entry name" value="NAD(P)H DEHYDROGENASE SUBUNIT CRR3, CHLOROPLASTIC-RELATED"/>
    <property type="match status" value="1"/>
</dbReference>
<proteinExistence type="predicted"/>
<comment type="caution">
    <text evidence="3">The sequence shown here is derived from an EMBL/GenBank/DDBJ whole genome shotgun (WGS) entry which is preliminary data.</text>
</comment>
<dbReference type="PANTHER" id="PTHR36340:SF1">
    <property type="entry name" value="NAD(P)H DEHYDROGENASE SUBUNIT CRR3, CHLOROPLASTIC-RELATED"/>
    <property type="match status" value="1"/>
</dbReference>
<keyword evidence="2" id="KW-1133">Transmembrane helix</keyword>
<dbReference type="InParanoid" id="A0A200PU32"/>
<keyword evidence="4" id="KW-1185">Reference proteome</keyword>
<evidence type="ECO:0000313" key="3">
    <source>
        <dbReference type="EMBL" id="OVA01695.1"/>
    </source>
</evidence>
<protein>
    <recommendedName>
        <fullName evidence="5">Chlororespiratory reduction 3</fullName>
    </recommendedName>
</protein>
<reference evidence="3 4" key="1">
    <citation type="journal article" date="2017" name="Mol. Plant">
        <title>The Genome of Medicinal Plant Macleaya cordata Provides New Insights into Benzylisoquinoline Alkaloids Metabolism.</title>
        <authorList>
            <person name="Liu X."/>
            <person name="Liu Y."/>
            <person name="Huang P."/>
            <person name="Ma Y."/>
            <person name="Qing Z."/>
            <person name="Tang Q."/>
            <person name="Cao H."/>
            <person name="Cheng P."/>
            <person name="Zheng Y."/>
            <person name="Yuan Z."/>
            <person name="Zhou Y."/>
            <person name="Liu J."/>
            <person name="Tang Z."/>
            <person name="Zhuo Y."/>
            <person name="Zhang Y."/>
            <person name="Yu L."/>
            <person name="Huang J."/>
            <person name="Yang P."/>
            <person name="Peng Q."/>
            <person name="Zhang J."/>
            <person name="Jiang W."/>
            <person name="Zhang Z."/>
            <person name="Lin K."/>
            <person name="Ro D.K."/>
            <person name="Chen X."/>
            <person name="Xiong X."/>
            <person name="Shang Y."/>
            <person name="Huang S."/>
            <person name="Zeng J."/>
        </authorList>
    </citation>
    <scope>NUCLEOTIDE SEQUENCE [LARGE SCALE GENOMIC DNA]</scope>
    <source>
        <strain evidence="4">cv. BLH2017</strain>
        <tissue evidence="3">Root</tissue>
    </source>
</reference>
<dbReference type="Proteomes" id="UP000195402">
    <property type="component" value="Unassembled WGS sequence"/>
</dbReference>
<feature type="transmembrane region" description="Helical" evidence="2">
    <location>
        <begin position="109"/>
        <end position="132"/>
    </location>
</feature>
<dbReference type="EMBL" id="MVGT01004039">
    <property type="protein sequence ID" value="OVA01695.1"/>
    <property type="molecule type" value="Genomic_DNA"/>
</dbReference>
<sequence length="146" mass="16074">MVCSTCFSVTTTTTIFASSLPNNNNNKNNSNTNRSVVPASLVPPPLPTQNYKNKPGVRRIKNAQQPSVAEILTNPFGQDEGPVEKKLRETGEWIIDTTEGATRSAGQEILMVLCLRVLPLWVLFLLVASGFVKLPFDLPFLDDLIM</sequence>
<keyword evidence="2" id="KW-0472">Membrane</keyword>
<organism evidence="3 4">
    <name type="scientific">Macleaya cordata</name>
    <name type="common">Five-seeded plume-poppy</name>
    <name type="synonym">Bocconia cordata</name>
    <dbReference type="NCBI Taxonomy" id="56857"/>
    <lineage>
        <taxon>Eukaryota</taxon>
        <taxon>Viridiplantae</taxon>
        <taxon>Streptophyta</taxon>
        <taxon>Embryophyta</taxon>
        <taxon>Tracheophyta</taxon>
        <taxon>Spermatophyta</taxon>
        <taxon>Magnoliopsida</taxon>
        <taxon>Ranunculales</taxon>
        <taxon>Papaveraceae</taxon>
        <taxon>Papaveroideae</taxon>
        <taxon>Macleaya</taxon>
    </lineage>
</organism>
<evidence type="ECO:0008006" key="5">
    <source>
        <dbReference type="Google" id="ProtNLM"/>
    </source>
</evidence>
<dbReference type="GO" id="GO:0009535">
    <property type="term" value="C:chloroplast thylakoid membrane"/>
    <property type="evidence" value="ECO:0007669"/>
    <property type="project" value="InterPro"/>
</dbReference>
<accession>A0A200PU32</accession>
<dbReference type="AlphaFoldDB" id="A0A200PU32"/>
<dbReference type="InterPro" id="IPR038931">
    <property type="entry name" value="CRR3"/>
</dbReference>
<feature type="compositionally biased region" description="Low complexity" evidence="1">
    <location>
        <begin position="18"/>
        <end position="40"/>
    </location>
</feature>
<dbReference type="OrthoDB" id="786513at2759"/>
<keyword evidence="2" id="KW-0812">Transmembrane</keyword>
<dbReference type="GO" id="GO:0010598">
    <property type="term" value="C:NAD(P)H dehydrogenase complex (plastoquinone)"/>
    <property type="evidence" value="ECO:0007669"/>
    <property type="project" value="InterPro"/>
</dbReference>
<dbReference type="STRING" id="56857.A0A200PU32"/>
<feature type="region of interest" description="Disordered" evidence="1">
    <location>
        <begin position="18"/>
        <end position="53"/>
    </location>
</feature>
<gene>
    <name evidence="3" type="ORF">BVC80_9071g11</name>
</gene>
<name>A0A200PU32_MACCD</name>